<reference evidence="2 3" key="3">
    <citation type="submission" date="2020-08" db="EMBL/GenBank/DDBJ databases">
        <title>Genomic Encyclopedia of Type Strains, Phase IV (KMG-IV): sequencing the most valuable type-strain genomes for metagenomic binning, comparative biology and taxonomic classification.</title>
        <authorList>
            <person name="Goeker M."/>
        </authorList>
    </citation>
    <scope>NUCLEOTIDE SEQUENCE [LARGE SCALE GENOMIC DNA]</scope>
    <source>
        <strain evidence="2 3">DSM 100774</strain>
    </source>
</reference>
<keyword evidence="4" id="KW-1185">Reference proteome</keyword>
<accession>A0A7W6P6Q1</accession>
<dbReference type="AlphaFoldDB" id="A0A7W6P6Q1"/>
<dbReference type="EMBL" id="BMHZ01000001">
    <property type="protein sequence ID" value="GGG94275.1"/>
    <property type="molecule type" value="Genomic_DNA"/>
</dbReference>
<dbReference type="Pfam" id="PF06245">
    <property type="entry name" value="DUF1015"/>
    <property type="match status" value="1"/>
</dbReference>
<reference evidence="1" key="1">
    <citation type="journal article" date="2014" name="Int. J. Syst. Evol. Microbiol.">
        <title>Complete genome of a new Firmicutes species belonging to the dominant human colonic microbiota ('Ruminococcus bicirculans') reveals two chromosomes and a selective capacity to utilize plant glucans.</title>
        <authorList>
            <consortium name="NISC Comparative Sequencing Program"/>
            <person name="Wegmann U."/>
            <person name="Louis P."/>
            <person name="Goesmann A."/>
            <person name="Henrissat B."/>
            <person name="Duncan S.H."/>
            <person name="Flint H.J."/>
        </authorList>
    </citation>
    <scope>NUCLEOTIDE SEQUENCE</scope>
    <source>
        <strain evidence="1">CGMCC 1.15287</strain>
    </source>
</reference>
<evidence type="ECO:0000313" key="3">
    <source>
        <dbReference type="Proteomes" id="UP000532273"/>
    </source>
</evidence>
<protein>
    <submittedName>
        <fullName evidence="2">Uncharacterized protein (DUF1015 family)</fullName>
    </submittedName>
</protein>
<gene>
    <name evidence="1" type="ORF">GCM10007422_04530</name>
    <name evidence="2" type="ORF">GGQ60_002197</name>
</gene>
<proteinExistence type="predicted"/>
<name>A0A7W6P6Q1_9SPHI</name>
<dbReference type="InterPro" id="IPR008323">
    <property type="entry name" value="UCP033563"/>
</dbReference>
<organism evidence="2 3">
    <name type="scientific">Pedobacter zeae</name>
    <dbReference type="NCBI Taxonomy" id="1737356"/>
    <lineage>
        <taxon>Bacteria</taxon>
        <taxon>Pseudomonadati</taxon>
        <taxon>Bacteroidota</taxon>
        <taxon>Sphingobacteriia</taxon>
        <taxon>Sphingobacteriales</taxon>
        <taxon>Sphingobacteriaceae</taxon>
        <taxon>Pedobacter</taxon>
    </lineage>
</organism>
<dbReference type="PANTHER" id="PTHR36454">
    <property type="entry name" value="LMO2823 PROTEIN"/>
    <property type="match status" value="1"/>
</dbReference>
<reference evidence="1" key="4">
    <citation type="submission" date="2024-05" db="EMBL/GenBank/DDBJ databases">
        <authorList>
            <person name="Sun Q."/>
            <person name="Zhou Y."/>
        </authorList>
    </citation>
    <scope>NUCLEOTIDE SEQUENCE</scope>
    <source>
        <strain evidence="1">CGMCC 1.15287</strain>
    </source>
</reference>
<dbReference type="PANTHER" id="PTHR36454:SF1">
    <property type="entry name" value="DUF1015 DOMAIN-CONTAINING PROTEIN"/>
    <property type="match status" value="1"/>
</dbReference>
<dbReference type="EMBL" id="JACIEF010000002">
    <property type="protein sequence ID" value="MBB4108216.1"/>
    <property type="molecule type" value="Genomic_DNA"/>
</dbReference>
<comment type="caution">
    <text evidence="2">The sequence shown here is derived from an EMBL/GenBank/DDBJ whole genome shotgun (WGS) entry which is preliminary data.</text>
</comment>
<dbReference type="Proteomes" id="UP000532273">
    <property type="component" value="Unassembled WGS sequence"/>
</dbReference>
<sequence>MIKILPLKALQPGKDIFDLMISDQANGKGHKNEQLSFEDLLHLFGCPLDDRPAVYVYEFRGEFGAMRGIWAAIDLSQTPATAIKRHEETVSSKVEALKIDRKNKAMQKSPILLVHKKNKTLDTLVDFVQRTRNPLPSEWSQMGHFLYQVQEEDVIEKLVDEFMKLEAVYLADGHHRLEAACSLQQNIPQQISSLFVSEDVISIGAFHRVVSGVAISDALLMEKLKQYYYISKIPNNKAYKPDRKNRLGLSFKGEWYQLDLNKASMAWSTVPDTVILQDKILSAVLGIDKPKEDERLSCFPDCQWSEFLAALSGNETSIGFSLFPMAVDAFITTADKGDFLPPKSTWITPKVPQGFMASSPVAITAKGEKVHVTNG</sequence>
<evidence type="ECO:0000313" key="1">
    <source>
        <dbReference type="EMBL" id="GGG94275.1"/>
    </source>
</evidence>
<evidence type="ECO:0000313" key="2">
    <source>
        <dbReference type="EMBL" id="MBB4108216.1"/>
    </source>
</evidence>
<evidence type="ECO:0000313" key="4">
    <source>
        <dbReference type="Proteomes" id="UP000642938"/>
    </source>
</evidence>
<dbReference type="RefSeq" id="WP_183763457.1">
    <property type="nucleotide sequence ID" value="NZ_BMHZ01000001.1"/>
</dbReference>
<reference evidence="4" key="2">
    <citation type="journal article" date="2019" name="Int. J. Syst. Evol. Microbiol.">
        <title>The Global Catalogue of Microorganisms (GCM) 10K type strain sequencing project: providing services to taxonomists for standard genome sequencing and annotation.</title>
        <authorList>
            <consortium name="The Broad Institute Genomics Platform"/>
            <consortium name="The Broad Institute Genome Sequencing Center for Infectious Disease"/>
            <person name="Wu L."/>
            <person name="Ma J."/>
        </authorList>
    </citation>
    <scope>NUCLEOTIDE SEQUENCE [LARGE SCALE GENOMIC DNA]</scope>
    <source>
        <strain evidence="4">CGMCC 1.15287</strain>
    </source>
</reference>
<dbReference type="Proteomes" id="UP000642938">
    <property type="component" value="Unassembled WGS sequence"/>
</dbReference>